<evidence type="ECO:0000256" key="1">
    <source>
        <dbReference type="ARBA" id="ARBA00004141"/>
    </source>
</evidence>
<feature type="transmembrane region" description="Helical" evidence="6">
    <location>
        <begin position="21"/>
        <end position="40"/>
    </location>
</feature>
<evidence type="ECO:0000259" key="7">
    <source>
        <dbReference type="Pfam" id="PF12698"/>
    </source>
</evidence>
<dbReference type="EMBL" id="JAFBEC010000006">
    <property type="protein sequence ID" value="MBM7633194.1"/>
    <property type="molecule type" value="Genomic_DNA"/>
</dbReference>
<comment type="subcellular location">
    <subcellularLocation>
        <location evidence="1">Membrane</location>
        <topology evidence="1">Multi-pass membrane protein</topology>
    </subcellularLocation>
</comment>
<name>A0ABS2PD04_9BACL</name>
<keyword evidence="9" id="KW-1185">Reference proteome</keyword>
<dbReference type="NCBIfam" id="TIGR03062">
    <property type="entry name" value="pip_yhgE_Cterm"/>
    <property type="match status" value="1"/>
</dbReference>
<keyword evidence="4 6" id="KW-0472">Membrane</keyword>
<feature type="transmembrane region" description="Helical" evidence="6">
    <location>
        <begin position="568"/>
        <end position="588"/>
    </location>
</feature>
<gene>
    <name evidence="8" type="ORF">JOD17_002288</name>
</gene>
<feature type="transmembrane region" description="Helical" evidence="6">
    <location>
        <begin position="725"/>
        <end position="743"/>
    </location>
</feature>
<dbReference type="PANTHER" id="PTHR43077:SF5">
    <property type="entry name" value="PHAGE INFECTION PROTEIN"/>
    <property type="match status" value="1"/>
</dbReference>
<feature type="coiled-coil region" evidence="5">
    <location>
        <begin position="309"/>
        <end position="384"/>
    </location>
</feature>
<dbReference type="Gene3D" id="1.10.287.1490">
    <property type="match status" value="1"/>
</dbReference>
<dbReference type="SUPFAM" id="SSF58104">
    <property type="entry name" value="Methyl-accepting chemotaxis protein (MCP) signaling domain"/>
    <property type="match status" value="1"/>
</dbReference>
<reference evidence="8 9" key="1">
    <citation type="submission" date="2021-01" db="EMBL/GenBank/DDBJ databases">
        <title>Genomic Encyclopedia of Type Strains, Phase IV (KMG-IV): sequencing the most valuable type-strain genomes for metagenomic binning, comparative biology and taxonomic classification.</title>
        <authorList>
            <person name="Goeker M."/>
        </authorList>
    </citation>
    <scope>NUCLEOTIDE SEQUENCE [LARGE SCALE GENOMIC DNA]</scope>
    <source>
        <strain evidence="8 9">DSM 25540</strain>
    </source>
</reference>
<keyword evidence="3 6" id="KW-1133">Transmembrane helix</keyword>
<dbReference type="PANTHER" id="PTHR43077">
    <property type="entry name" value="TRANSPORT PERMEASE YVFS-RELATED"/>
    <property type="match status" value="1"/>
</dbReference>
<evidence type="ECO:0000313" key="9">
    <source>
        <dbReference type="Proteomes" id="UP000741863"/>
    </source>
</evidence>
<dbReference type="InterPro" id="IPR013525">
    <property type="entry name" value="ABC2_TM"/>
</dbReference>
<dbReference type="Proteomes" id="UP000741863">
    <property type="component" value="Unassembled WGS sequence"/>
</dbReference>
<evidence type="ECO:0000313" key="8">
    <source>
        <dbReference type="EMBL" id="MBM7633194.1"/>
    </source>
</evidence>
<dbReference type="InterPro" id="IPR017501">
    <property type="entry name" value="Phage_infect_YhgE_C"/>
</dbReference>
<sequence length="764" mass="85959">MKGFLNEWKAILKNKKMSIGILGIMVIPVLYGGLLLWAFWDPYGEIENLPVAIVNEDTGTEVNDEFIHAGDEFVETLFDDESFQFELTDYETAQQGLTDFEYYFFVHVPEDFSEHVTSLQHEDPEQGVLYYEINEDMNFVSSQLGSQAITQMEHELSQTLTESYVEVANDAYSTLLEAVVDLRDGALEIADGTESAYENMQSLVNGLSDLEIGANTLHDGIQEAAQGTGQLEEEIVQFNHRYETSDERNQLIERLDTLEYEVQQALRYLESEDFANLRQSLQSLETEWQNVRDTLHDAQSTWSEWEHTLNENQQAITNASNLLEQIERMNDGLQQANSTVTDRLYLLDEQIDQCESEEEVCAHLEELSHSLTQLSADLEEQTTNVDTAVDSIRSTYDEASTTLIAGQQEISEWVDDVNASFTQLNNSLPQELGTGNLQQMAIFDEITATLYTLEHALSQTDAIIETIETTLNEATEAVSELHAGLEQLDEGSDELSYQMHQAKSGGEEIKEGIQDLDDGAHELHEHLTTLSDVLLDYELNENQQALLSSPVQSASEGVQQDYSYGEGLAPYFLSLALYVGGLTLSIIYPFRDPLAAHETGWQWFSGKLGVVWTVSTVQAAALLAVVFWGLDLSISNPILFSLFLWFSSLAFMALILMLVAILDNPGRFIGIILLIIQLGGSGGSFPVELVPAPFQWVHEWLPMTYTVLGMRATVHMDRPELLYETWPLVVMMVITLVLTFLYFHLKMKKQNKEADSNSVEEQPA</sequence>
<evidence type="ECO:0000256" key="2">
    <source>
        <dbReference type="ARBA" id="ARBA00022692"/>
    </source>
</evidence>
<evidence type="ECO:0000256" key="4">
    <source>
        <dbReference type="ARBA" id="ARBA00023136"/>
    </source>
</evidence>
<dbReference type="InterPro" id="IPR051328">
    <property type="entry name" value="T7SS_ABC-Transporter"/>
</dbReference>
<organism evidence="8 9">
    <name type="scientific">Geomicrobium sediminis</name>
    <dbReference type="NCBI Taxonomy" id="1347788"/>
    <lineage>
        <taxon>Bacteria</taxon>
        <taxon>Bacillati</taxon>
        <taxon>Bacillota</taxon>
        <taxon>Bacilli</taxon>
        <taxon>Bacillales</taxon>
        <taxon>Geomicrobium</taxon>
    </lineage>
</organism>
<dbReference type="InterPro" id="IPR017500">
    <property type="entry name" value="Phage_infect_YhgE_N"/>
</dbReference>
<accession>A0ABS2PD04</accession>
<feature type="domain" description="ABC-2 type transporter transmembrane" evidence="7">
    <location>
        <begin position="541"/>
        <end position="741"/>
    </location>
</feature>
<dbReference type="RefSeq" id="WP_204697769.1">
    <property type="nucleotide sequence ID" value="NZ_JAFBEC010000006.1"/>
</dbReference>
<dbReference type="Gene3D" id="3.40.1710.10">
    <property type="entry name" value="abc type-2 transporter like domain"/>
    <property type="match status" value="1"/>
</dbReference>
<keyword evidence="5" id="KW-0175">Coiled coil</keyword>
<protein>
    <submittedName>
        <fullName evidence="8">Membrane protein</fullName>
    </submittedName>
</protein>
<feature type="transmembrane region" description="Helical" evidence="6">
    <location>
        <begin position="609"/>
        <end position="630"/>
    </location>
</feature>
<dbReference type="NCBIfam" id="TIGR03061">
    <property type="entry name" value="pip_yhgE_Nterm"/>
    <property type="match status" value="1"/>
</dbReference>
<keyword evidence="2 6" id="KW-0812">Transmembrane</keyword>
<feature type="transmembrane region" description="Helical" evidence="6">
    <location>
        <begin position="642"/>
        <end position="661"/>
    </location>
</feature>
<dbReference type="Gene3D" id="1.10.287.950">
    <property type="entry name" value="Methyl-accepting chemotaxis protein"/>
    <property type="match status" value="1"/>
</dbReference>
<feature type="domain" description="ABC-2 type transporter transmembrane" evidence="7">
    <location>
        <begin position="23"/>
        <end position="162"/>
    </location>
</feature>
<dbReference type="Pfam" id="PF12698">
    <property type="entry name" value="ABC2_membrane_3"/>
    <property type="match status" value="2"/>
</dbReference>
<evidence type="ECO:0000256" key="6">
    <source>
        <dbReference type="SAM" id="Phobius"/>
    </source>
</evidence>
<proteinExistence type="predicted"/>
<evidence type="ECO:0000256" key="3">
    <source>
        <dbReference type="ARBA" id="ARBA00022989"/>
    </source>
</evidence>
<feature type="transmembrane region" description="Helical" evidence="6">
    <location>
        <begin position="668"/>
        <end position="687"/>
    </location>
</feature>
<evidence type="ECO:0000256" key="5">
    <source>
        <dbReference type="SAM" id="Coils"/>
    </source>
</evidence>
<comment type="caution">
    <text evidence="8">The sequence shown here is derived from an EMBL/GenBank/DDBJ whole genome shotgun (WGS) entry which is preliminary data.</text>
</comment>